<reference evidence="6 7" key="1">
    <citation type="journal article" date="2019" name="Int. J. Syst. Evol. Microbiol.">
        <title>The Global Catalogue of Microorganisms (GCM) 10K type strain sequencing project: providing services to taxonomists for standard genome sequencing and annotation.</title>
        <authorList>
            <consortium name="The Broad Institute Genomics Platform"/>
            <consortium name="The Broad Institute Genome Sequencing Center for Infectious Disease"/>
            <person name="Wu L."/>
            <person name="Ma J."/>
        </authorList>
    </citation>
    <scope>NUCLEOTIDE SEQUENCE [LARGE SCALE GENOMIC DNA]</scope>
    <source>
        <strain evidence="6 7">DT72</strain>
    </source>
</reference>
<feature type="region of interest" description="Disordered" evidence="5">
    <location>
        <begin position="582"/>
        <end position="634"/>
    </location>
</feature>
<evidence type="ECO:0000256" key="3">
    <source>
        <dbReference type="ARBA" id="ARBA00022729"/>
    </source>
</evidence>
<keyword evidence="2" id="KW-0964">Secreted</keyword>
<keyword evidence="4" id="KW-0106">Calcium</keyword>
<evidence type="ECO:0000256" key="2">
    <source>
        <dbReference type="ARBA" id="ARBA00022525"/>
    </source>
</evidence>
<evidence type="ECO:0000313" key="7">
    <source>
        <dbReference type="Proteomes" id="UP001596407"/>
    </source>
</evidence>
<organism evidence="6 7">
    <name type="scientific">Halorussus caseinilyticus</name>
    <dbReference type="NCBI Taxonomy" id="3034025"/>
    <lineage>
        <taxon>Archaea</taxon>
        <taxon>Methanobacteriati</taxon>
        <taxon>Methanobacteriota</taxon>
        <taxon>Stenosarchaea group</taxon>
        <taxon>Halobacteria</taxon>
        <taxon>Halobacteriales</taxon>
        <taxon>Haladaptataceae</taxon>
        <taxon>Halorussus</taxon>
    </lineage>
</organism>
<feature type="region of interest" description="Disordered" evidence="5">
    <location>
        <begin position="452"/>
        <end position="505"/>
    </location>
</feature>
<feature type="compositionally biased region" description="Acidic residues" evidence="5">
    <location>
        <begin position="466"/>
        <end position="484"/>
    </location>
</feature>
<evidence type="ECO:0000256" key="1">
    <source>
        <dbReference type="ARBA" id="ARBA00004613"/>
    </source>
</evidence>
<feature type="compositionally biased region" description="Acidic residues" evidence="5">
    <location>
        <begin position="621"/>
        <end position="634"/>
    </location>
</feature>
<dbReference type="PANTHER" id="PTHR37467:SF1">
    <property type="entry name" value="EXPORTED CALCIUM-BINDING GLYCOPROTEIN"/>
    <property type="match status" value="1"/>
</dbReference>
<evidence type="ECO:0000256" key="5">
    <source>
        <dbReference type="SAM" id="MobiDB-lite"/>
    </source>
</evidence>
<keyword evidence="3" id="KW-0732">Signal</keyword>
<proteinExistence type="predicted"/>
<dbReference type="InterPro" id="IPR028974">
    <property type="entry name" value="TSP_type-3_rpt"/>
</dbReference>
<evidence type="ECO:0000256" key="4">
    <source>
        <dbReference type="ARBA" id="ARBA00022837"/>
    </source>
</evidence>
<dbReference type="PANTHER" id="PTHR37467">
    <property type="entry name" value="EXPORTED CALCIUM-BINDING GLYCOPROTEIN-RELATED"/>
    <property type="match status" value="1"/>
</dbReference>
<dbReference type="InterPro" id="IPR053180">
    <property type="entry name" value="Ca-binding_acidic-repeat"/>
</dbReference>
<keyword evidence="7" id="KW-1185">Reference proteome</keyword>
<dbReference type="AlphaFoldDB" id="A0ABD5WF17"/>
<dbReference type="Pfam" id="PF18884">
    <property type="entry name" value="TSP3_bac"/>
    <property type="match status" value="6"/>
</dbReference>
<dbReference type="EMBL" id="JBHSZH010000002">
    <property type="protein sequence ID" value="MFC7079132.1"/>
    <property type="molecule type" value="Genomic_DNA"/>
</dbReference>
<evidence type="ECO:0000313" key="6">
    <source>
        <dbReference type="EMBL" id="MFC7079132.1"/>
    </source>
</evidence>
<gene>
    <name evidence="6" type="ORF">ACFQJ6_02240</name>
</gene>
<sequence>MPHEENVTYAVRGRVFDVRGHELALSLSLNGANRTLNLSVNTTPGAIGTFETNVTLSRQVNRITVAATDPNRRWSPEYGGENATVGRDVLRLDGDGLPDFYELNVTGTDPLGPDSNASRTSFNESGNNVTDGAEDFDSDGETVYEAYRFGLDPLDNDTDGDDLRDGFELQFRGIDPLTNDTDNDTVRDPAEDLDNDSLSNRREQAANTNPVENDTDGDTLNDSAELANGTDPLEPDTDSDGLRDPDEYAVGTDPTVADTDGDGVLDGNETFATETTNESVGAAVNISGEGNVADTVTIQNETNDRIQTGTVANASASEVLDVDADAEFEQANLSIDYDEQAVGDESDLAVYTYDPELQTYVKLPSEVDAENDSVTGTTPHFSTFVAMNQTAWQNYMQKRAKPKPKYALNESFSDLSGWNCTGSCSTGAGRAVIGQNSSLFYSDDVSAACTGPRFPDNGECPVNGGDGDDDDDSDDDDDDDDEGTSDPSPPKQFDPSDNEKSLTIPSDTVEVTFTMPIIAFAEESNASVEVAVSVGSETRTVLELSGDDGERNTDHAYIDETFENPDGQQVSVWIHTENLAGTSPGKASVEVKRDSDGDGLTNGLEQLGVKTGTGRVSTDPYDADTDGDGLSDGEEVAGYIPRYVDGGYFELQSNPTAFDTDSDGLSDYEERRIWHSEVLDADTDGDGFRDSSDPRIWIEDNPPGVSDIYSDNFKEHIAFTVSDQSAVTVRSKPRYAPDSILDSAYWNASKATVTKQASDDYRVEFDDHGLLNEPPDRYWVNVTDAHGNERVVLIDVTEGAGAELAAAGVAVGTAGSLPSPDLIPDEVVRIPAALLGLGVAAGGAYVTNEYISASGETVRNEPVTGVEAQYPVSETALATTVTLPTGAAETGTDPRTGAQVVRGHGWQYIAQTTSITEAELQQVLQNNPTVHKHGEGDYTVIGKTDYLEEIVISIVGGTIMAASEQPVYNEDCDDTIDITKHDNPEHSLRESKPIDKVPTLREILKNPTKIVDAGQQRYYILRLGPNKVIMAVADTVSDAYHVLRTVLTGNDGGFYKTIDDAEKDIPKNDKEVVYDEDNNVDC</sequence>
<feature type="region of interest" description="Disordered" evidence="5">
    <location>
        <begin position="106"/>
        <end position="138"/>
    </location>
</feature>
<feature type="compositionally biased region" description="Polar residues" evidence="5">
    <location>
        <begin position="115"/>
        <end position="130"/>
    </location>
</feature>
<name>A0ABD5WF17_9EURY</name>
<feature type="region of interest" description="Disordered" evidence="5">
    <location>
        <begin position="173"/>
        <end position="263"/>
    </location>
</feature>
<protein>
    <submittedName>
        <fullName evidence="6">Uncharacterized protein</fullName>
    </submittedName>
</protein>
<dbReference type="Proteomes" id="UP001596407">
    <property type="component" value="Unassembled WGS sequence"/>
</dbReference>
<dbReference type="RefSeq" id="WP_382208762.1">
    <property type="nucleotide sequence ID" value="NZ_JBHSZH010000002.1"/>
</dbReference>
<comment type="subcellular location">
    <subcellularLocation>
        <location evidence="1">Secreted</location>
    </subcellularLocation>
</comment>
<accession>A0ABD5WF17</accession>
<dbReference type="SUPFAM" id="SSF103647">
    <property type="entry name" value="TSP type-3 repeat"/>
    <property type="match status" value="1"/>
</dbReference>
<comment type="caution">
    <text evidence="6">The sequence shown here is derived from an EMBL/GenBank/DDBJ whole genome shotgun (WGS) entry which is preliminary data.</text>
</comment>
<dbReference type="Gene3D" id="4.10.1080.10">
    <property type="entry name" value="TSP type-3 repeat"/>
    <property type="match status" value="1"/>
</dbReference>
<dbReference type="InterPro" id="IPR059100">
    <property type="entry name" value="TSP3_bac"/>
</dbReference>